<dbReference type="Proteomes" id="UP000011096">
    <property type="component" value="Unassembled WGS sequence"/>
</dbReference>
<organism evidence="1 2">
    <name type="scientific">Colletotrichum fructicola (strain Nara gc5)</name>
    <name type="common">Anthracnose fungus</name>
    <name type="synonym">Colletotrichum gloeosporioides (strain Nara gc5)</name>
    <dbReference type="NCBI Taxonomy" id="1213859"/>
    <lineage>
        <taxon>Eukaryota</taxon>
        <taxon>Fungi</taxon>
        <taxon>Dikarya</taxon>
        <taxon>Ascomycota</taxon>
        <taxon>Pezizomycotina</taxon>
        <taxon>Sordariomycetes</taxon>
        <taxon>Hypocreomycetidae</taxon>
        <taxon>Glomerellales</taxon>
        <taxon>Glomerellaceae</taxon>
        <taxon>Colletotrichum</taxon>
        <taxon>Colletotrichum gloeosporioides species complex</taxon>
    </lineage>
</organism>
<evidence type="ECO:0000313" key="1">
    <source>
        <dbReference type="EMBL" id="KAF4473897.1"/>
    </source>
</evidence>
<dbReference type="GeneID" id="90980637"/>
<reference evidence="1 2" key="1">
    <citation type="submission" date="2012-08" db="EMBL/GenBank/DDBJ databases">
        <authorList>
            <person name="Gan P.H.P."/>
            <person name="Ikeda K."/>
            <person name="Irieda H."/>
            <person name="Narusaka M."/>
            <person name="O'Connell R.J."/>
            <person name="Narusaka Y."/>
            <person name="Takano Y."/>
            <person name="Kubo Y."/>
            <person name="Shirasu K."/>
        </authorList>
    </citation>
    <scope>NUCLEOTIDE SEQUENCE [LARGE SCALE GENOMIC DNA]</scope>
    <source>
        <strain evidence="1 2">Nara gc5</strain>
    </source>
</reference>
<comment type="caution">
    <text evidence="1">The sequence shown here is derived from an EMBL/GenBank/DDBJ whole genome shotgun (WGS) entry which is preliminary data.</text>
</comment>
<dbReference type="RefSeq" id="XP_066006773.1">
    <property type="nucleotide sequence ID" value="XM_066153686.1"/>
</dbReference>
<dbReference type="OrthoDB" id="10552745at2759"/>
<sequence>MTDKHGTDQYPKNDLLANAHDLLHRTLSEYSSSLPFLERIKCILVFPTNTAIWAIQAAEEMASHGLTEVKIVGFRDPLLHPPLRTLRHNVDLQVDQHALWKEKRKYDLIHSRELGYMNNWPEFRGNVLQCLAAADTTIHAYCNYYSISAKWMPRPWEL</sequence>
<proteinExistence type="predicted"/>
<accession>A0A7J6IC36</accession>
<name>A0A7J6IC36_COLFN</name>
<keyword evidence="2" id="KW-1185">Reference proteome</keyword>
<dbReference type="AlphaFoldDB" id="A0A7J6IC36"/>
<dbReference type="InParanoid" id="A0A7J6IC36"/>
<protein>
    <submittedName>
        <fullName evidence="1">Uncharacterized protein</fullName>
    </submittedName>
</protein>
<evidence type="ECO:0000313" key="2">
    <source>
        <dbReference type="Proteomes" id="UP000011096"/>
    </source>
</evidence>
<dbReference type="EMBL" id="ANPB02000011">
    <property type="protein sequence ID" value="KAF4473897.1"/>
    <property type="molecule type" value="Genomic_DNA"/>
</dbReference>
<reference evidence="1 2" key="2">
    <citation type="submission" date="2020-04" db="EMBL/GenBank/DDBJ databases">
        <title>Genome sequencing and assembly of multiple isolates from the Colletotrichum gloeosporioides species complex.</title>
        <authorList>
            <person name="Gan P."/>
            <person name="Shirasu K."/>
        </authorList>
    </citation>
    <scope>NUCLEOTIDE SEQUENCE [LARGE SCALE GENOMIC DNA]</scope>
    <source>
        <strain evidence="1 2">Nara gc5</strain>
    </source>
</reference>
<gene>
    <name evidence="1" type="ORF">CGGC5_v017004</name>
</gene>